<evidence type="ECO:0000313" key="6">
    <source>
        <dbReference type="Proteomes" id="UP000642014"/>
    </source>
</evidence>
<feature type="region of interest" description="Disordered" evidence="1">
    <location>
        <begin position="228"/>
        <end position="247"/>
    </location>
</feature>
<protein>
    <submittedName>
        <fullName evidence="3">Uncharacterized protein</fullName>
    </submittedName>
</protein>
<organism evidence="3 6">
    <name type="scientific">Streptomyces cinereoruber</name>
    <dbReference type="NCBI Taxonomy" id="67260"/>
    <lineage>
        <taxon>Bacteria</taxon>
        <taxon>Bacillati</taxon>
        <taxon>Actinomycetota</taxon>
        <taxon>Actinomycetes</taxon>
        <taxon>Kitasatosporales</taxon>
        <taxon>Streptomycetaceae</taxon>
        <taxon>Streptomyces</taxon>
    </lineage>
</organism>
<evidence type="ECO:0000256" key="2">
    <source>
        <dbReference type="SAM" id="Phobius"/>
    </source>
</evidence>
<feature type="transmembrane region" description="Helical" evidence="2">
    <location>
        <begin position="130"/>
        <end position="148"/>
    </location>
</feature>
<keyword evidence="2" id="KW-0472">Membrane</keyword>
<evidence type="ECO:0000313" key="3">
    <source>
        <dbReference type="EMBL" id="GGR27481.1"/>
    </source>
</evidence>
<sequence length="247" mass="26624">MADTRTYGGYRTGGLWAAVGISFTAVLIGSGLALFLMLEYDERCSQGLVQGPGGLRGIRNQAFPPATVCEFEREEVSSLGNAWVLGALLWVALVVLVVCLFTALVADWFEPRPGDPLVEPRSRAEQVSRTGAAFFVTGSLFLLLYALAGWELFTGPSSACSASGDWGHHPPRTLEYSFFPPQATCQYESGTTEHLTSGWLSSLTALSALPALVAGVGFALARRRRREERRAAAPLSAPAEERSRELP</sequence>
<name>A0AAV4KJ48_9ACTN</name>
<reference evidence="3" key="3">
    <citation type="submission" date="2023-08" db="EMBL/GenBank/DDBJ databases">
        <authorList>
            <person name="Sun Q."/>
            <person name="Ohkuma M."/>
        </authorList>
    </citation>
    <scope>NUCLEOTIDE SEQUENCE</scope>
    <source>
        <strain evidence="3">JCM 4205</strain>
    </source>
</reference>
<dbReference type="Proteomes" id="UP000326029">
    <property type="component" value="Chromosome"/>
</dbReference>
<dbReference type="GeneID" id="95453804"/>
<dbReference type="EMBL" id="CP023693">
    <property type="protein sequence ID" value="QEV32192.1"/>
    <property type="molecule type" value="Genomic_DNA"/>
</dbReference>
<gene>
    <name evidence="4" type="ORF">CP977_08470</name>
    <name evidence="3" type="ORF">GCM10010497_32410</name>
</gene>
<accession>A0AAV4KJ48</accession>
<evidence type="ECO:0000313" key="5">
    <source>
        <dbReference type="Proteomes" id="UP000326029"/>
    </source>
</evidence>
<feature type="transmembrane region" description="Helical" evidence="2">
    <location>
        <begin position="15"/>
        <end position="38"/>
    </location>
</feature>
<feature type="transmembrane region" description="Helical" evidence="2">
    <location>
        <begin position="82"/>
        <end position="109"/>
    </location>
</feature>
<proteinExistence type="predicted"/>
<keyword evidence="2" id="KW-0812">Transmembrane</keyword>
<keyword evidence="2" id="KW-1133">Transmembrane helix</keyword>
<dbReference type="Proteomes" id="UP000642014">
    <property type="component" value="Unassembled WGS sequence"/>
</dbReference>
<reference evidence="3 6" key="1">
    <citation type="journal article" date="2014" name="Int. J. Syst. Evol. Microbiol.">
        <title>Complete genome sequence of Corynebacterium casei LMG S-19264T (=DSM 44701T), isolated from a smear-ripened cheese.</title>
        <authorList>
            <consortium name="US DOE Joint Genome Institute (JGI-PGF)"/>
            <person name="Walter F."/>
            <person name="Albersmeier A."/>
            <person name="Kalinowski J."/>
            <person name="Ruckert C."/>
        </authorList>
    </citation>
    <scope>NUCLEOTIDE SEQUENCE [LARGE SCALE GENOMIC DNA]</scope>
    <source>
        <strain evidence="3 6">JCM 4205</strain>
    </source>
</reference>
<reference evidence="4 5" key="2">
    <citation type="submission" date="2017-09" db="EMBL/GenBank/DDBJ databases">
        <authorList>
            <person name="Lee N."/>
            <person name="Cho B.-K."/>
        </authorList>
    </citation>
    <scope>NUCLEOTIDE SEQUENCE [LARGE SCALE GENOMIC DNA]</scope>
    <source>
        <strain evidence="4 5">ATCC 19740</strain>
    </source>
</reference>
<dbReference type="AlphaFoldDB" id="A0AAV4KJ48"/>
<keyword evidence="5" id="KW-1185">Reference proteome</keyword>
<dbReference type="RefSeq" id="WP_152369861.1">
    <property type="nucleotide sequence ID" value="NZ_BMSJ01000005.1"/>
</dbReference>
<dbReference type="EMBL" id="BMSJ01000005">
    <property type="protein sequence ID" value="GGR27481.1"/>
    <property type="molecule type" value="Genomic_DNA"/>
</dbReference>
<evidence type="ECO:0000256" key="1">
    <source>
        <dbReference type="SAM" id="MobiDB-lite"/>
    </source>
</evidence>
<feature type="transmembrane region" description="Helical" evidence="2">
    <location>
        <begin position="199"/>
        <end position="221"/>
    </location>
</feature>
<evidence type="ECO:0000313" key="4">
    <source>
        <dbReference type="EMBL" id="QEV32192.1"/>
    </source>
</evidence>